<dbReference type="Proteomes" id="UP001214603">
    <property type="component" value="Chromosome 5"/>
</dbReference>
<organism evidence="6 7">
    <name type="scientific">Malassezia obtusa</name>
    <dbReference type="NCBI Taxonomy" id="76774"/>
    <lineage>
        <taxon>Eukaryota</taxon>
        <taxon>Fungi</taxon>
        <taxon>Dikarya</taxon>
        <taxon>Basidiomycota</taxon>
        <taxon>Ustilaginomycotina</taxon>
        <taxon>Malasseziomycetes</taxon>
        <taxon>Malasseziales</taxon>
        <taxon>Malasseziaceae</taxon>
        <taxon>Malassezia</taxon>
    </lineage>
</organism>
<dbReference type="GO" id="GO:0005739">
    <property type="term" value="C:mitochondrion"/>
    <property type="evidence" value="ECO:0007669"/>
    <property type="project" value="TreeGrafter"/>
</dbReference>
<dbReference type="EMBL" id="CP119938">
    <property type="protein sequence ID" value="WFD03825.1"/>
    <property type="molecule type" value="Genomic_DNA"/>
</dbReference>
<feature type="region of interest" description="Disordered" evidence="4">
    <location>
        <begin position="34"/>
        <end position="63"/>
    </location>
</feature>
<evidence type="ECO:0000313" key="7">
    <source>
        <dbReference type="Proteomes" id="UP001214603"/>
    </source>
</evidence>
<accession>A0AAF0E245</accession>
<sequence>MLARIVPRLARNARIPVRALPALTRAAAPTPYVRPLSTSAPLAKKKKGSDKGEKAAEPPADVDGQLDLDVLNDKMNKTVAKCAENVQSLIGSLGRVDASLLDSVRVQYGKDAKATPLHDYATVGVRDNMLIITAYDESVRGQLTQSLKHIERGIYAAKLDLSPRIAPEEGEGVIIVPVPKPTGETRQLLLQKCLQASEQAKMALRNERHTAQKLLKHDLDNKVVSKNVWQKEAKRLEDLTKNHTAQVERIASDAQKRLQK</sequence>
<gene>
    <name evidence="6" type="ORF">MOBT1_002520</name>
</gene>
<evidence type="ECO:0000256" key="2">
    <source>
        <dbReference type="ARBA" id="ARBA00022917"/>
    </source>
</evidence>
<comment type="similarity">
    <text evidence="1">Belongs to the RRF family.</text>
</comment>
<dbReference type="GO" id="GO:0043023">
    <property type="term" value="F:ribosomal large subunit binding"/>
    <property type="evidence" value="ECO:0007669"/>
    <property type="project" value="TreeGrafter"/>
</dbReference>
<evidence type="ECO:0000256" key="4">
    <source>
        <dbReference type="SAM" id="MobiDB-lite"/>
    </source>
</evidence>
<dbReference type="Gene3D" id="3.30.1360.40">
    <property type="match status" value="1"/>
</dbReference>
<keyword evidence="7" id="KW-1185">Reference proteome</keyword>
<comment type="function">
    <text evidence="3">Necessary for protein synthesis in mitochondria. Functions as a ribosome recycling factor in mitochondria.</text>
</comment>
<evidence type="ECO:0000313" key="6">
    <source>
        <dbReference type="EMBL" id="WFD03825.1"/>
    </source>
</evidence>
<name>A0AAF0E245_9BASI</name>
<dbReference type="InterPro" id="IPR023584">
    <property type="entry name" value="Ribosome_recyc_fac_dom"/>
</dbReference>
<dbReference type="PANTHER" id="PTHR20982:SF3">
    <property type="entry name" value="MITOCHONDRIAL RIBOSOME RECYCLING FACTOR PSEUDO 1"/>
    <property type="match status" value="1"/>
</dbReference>
<keyword evidence="2" id="KW-0648">Protein biosynthesis</keyword>
<evidence type="ECO:0000256" key="1">
    <source>
        <dbReference type="ARBA" id="ARBA00005912"/>
    </source>
</evidence>
<dbReference type="GO" id="GO:0006412">
    <property type="term" value="P:translation"/>
    <property type="evidence" value="ECO:0007669"/>
    <property type="project" value="UniProtKB-KW"/>
</dbReference>
<dbReference type="PANTHER" id="PTHR20982">
    <property type="entry name" value="RIBOSOME RECYCLING FACTOR"/>
    <property type="match status" value="1"/>
</dbReference>
<dbReference type="Gene3D" id="1.10.132.20">
    <property type="entry name" value="Ribosome-recycling factor"/>
    <property type="match status" value="1"/>
</dbReference>
<proteinExistence type="inferred from homology"/>
<evidence type="ECO:0000259" key="5">
    <source>
        <dbReference type="Pfam" id="PF01765"/>
    </source>
</evidence>
<feature type="domain" description="Ribosome recycling factor" evidence="5">
    <location>
        <begin position="93"/>
        <end position="258"/>
    </location>
</feature>
<dbReference type="AlphaFoldDB" id="A0AAF0E245"/>
<dbReference type="InterPro" id="IPR002661">
    <property type="entry name" value="Ribosome_recyc_fac"/>
</dbReference>
<protein>
    <recommendedName>
        <fullName evidence="5">Ribosome recycling factor domain-containing protein</fullName>
    </recommendedName>
</protein>
<dbReference type="Pfam" id="PF01765">
    <property type="entry name" value="RRF"/>
    <property type="match status" value="1"/>
</dbReference>
<reference evidence="6" key="1">
    <citation type="submission" date="2023-03" db="EMBL/GenBank/DDBJ databases">
        <title>Mating type loci evolution in Malassezia.</title>
        <authorList>
            <person name="Coelho M.A."/>
        </authorList>
    </citation>
    <scope>NUCLEOTIDE SEQUENCE</scope>
    <source>
        <strain evidence="6">CBS 7876</strain>
    </source>
</reference>
<dbReference type="InterPro" id="IPR036191">
    <property type="entry name" value="RRF_sf"/>
</dbReference>
<dbReference type="SUPFAM" id="SSF55194">
    <property type="entry name" value="Ribosome recycling factor, RRF"/>
    <property type="match status" value="1"/>
</dbReference>
<evidence type="ECO:0000256" key="3">
    <source>
        <dbReference type="ARBA" id="ARBA00024909"/>
    </source>
</evidence>